<dbReference type="InterPro" id="IPR050179">
    <property type="entry name" value="Trans_hexapeptide_repeat"/>
</dbReference>
<accession>A0A2T0LHQ9</accession>
<proteinExistence type="predicted"/>
<dbReference type="PANTHER" id="PTHR43300:SF4">
    <property type="entry name" value="ACYL-[ACYL-CARRIER-PROTEIN]--UDP-N-ACETYLGLUCOSAMINE O-ACYLTRANSFERASE"/>
    <property type="match status" value="1"/>
</dbReference>
<dbReference type="PANTHER" id="PTHR43300">
    <property type="entry name" value="ACETYLTRANSFERASE"/>
    <property type="match status" value="1"/>
</dbReference>
<reference evidence="1 2" key="1">
    <citation type="submission" date="2018-03" db="EMBL/GenBank/DDBJ databases">
        <title>Genomic Encyclopedia of Archaeal and Bacterial Type Strains, Phase II (KMG-II): from individual species to whole genera.</title>
        <authorList>
            <person name="Goeker M."/>
        </authorList>
    </citation>
    <scope>NUCLEOTIDE SEQUENCE [LARGE SCALE GENOMIC DNA]</scope>
    <source>
        <strain evidence="1 2">DSM 44946</strain>
    </source>
</reference>
<protein>
    <recommendedName>
        <fullName evidence="3">Transferase family hexapeptide repeat protein</fullName>
    </recommendedName>
</protein>
<organism evidence="1 2">
    <name type="scientific">Planifilum fimeticola</name>
    <dbReference type="NCBI Taxonomy" id="201975"/>
    <lineage>
        <taxon>Bacteria</taxon>
        <taxon>Bacillati</taxon>
        <taxon>Bacillota</taxon>
        <taxon>Bacilli</taxon>
        <taxon>Bacillales</taxon>
        <taxon>Thermoactinomycetaceae</taxon>
        <taxon>Planifilum</taxon>
    </lineage>
</organism>
<dbReference type="InterPro" id="IPR011004">
    <property type="entry name" value="Trimer_LpxA-like_sf"/>
</dbReference>
<evidence type="ECO:0000313" key="1">
    <source>
        <dbReference type="EMBL" id="PRX41778.1"/>
    </source>
</evidence>
<dbReference type="SUPFAM" id="SSF51161">
    <property type="entry name" value="Trimeric LpxA-like enzymes"/>
    <property type="match status" value="1"/>
</dbReference>
<dbReference type="EMBL" id="PVNE01000004">
    <property type="protein sequence ID" value="PRX41778.1"/>
    <property type="molecule type" value="Genomic_DNA"/>
</dbReference>
<gene>
    <name evidence="1" type="ORF">CLV97_10418</name>
</gene>
<dbReference type="CDD" id="cd03358">
    <property type="entry name" value="LbH_WxcM_N_like"/>
    <property type="match status" value="1"/>
</dbReference>
<keyword evidence="2" id="KW-1185">Reference proteome</keyword>
<dbReference type="Gene3D" id="2.160.10.10">
    <property type="entry name" value="Hexapeptide repeat proteins"/>
    <property type="match status" value="2"/>
</dbReference>
<evidence type="ECO:0008006" key="3">
    <source>
        <dbReference type="Google" id="ProtNLM"/>
    </source>
</evidence>
<dbReference type="AlphaFoldDB" id="A0A2T0LHQ9"/>
<dbReference type="Pfam" id="PF14602">
    <property type="entry name" value="Hexapep_2"/>
    <property type="match status" value="2"/>
</dbReference>
<evidence type="ECO:0000313" key="2">
    <source>
        <dbReference type="Proteomes" id="UP000237797"/>
    </source>
</evidence>
<name>A0A2T0LHQ9_9BACL</name>
<dbReference type="InterPro" id="IPR001451">
    <property type="entry name" value="Hexapep"/>
</dbReference>
<dbReference type="Proteomes" id="UP000237797">
    <property type="component" value="Unassembled WGS sequence"/>
</dbReference>
<comment type="caution">
    <text evidence="1">The sequence shown here is derived from an EMBL/GenBank/DDBJ whole genome shotgun (WGS) entry which is preliminary data.</text>
</comment>
<dbReference type="Pfam" id="PF00132">
    <property type="entry name" value="Hexapep"/>
    <property type="match status" value="2"/>
</dbReference>
<dbReference type="OrthoDB" id="9782926at2"/>
<sequence>MKSFIHPQAQLGRNVRIGMSSYIGPQVIIGDEVEIGSHVIIHEQTMIGDRVEIGDNTILGKKPMRKREANTAPAKIRNDVQIGSNSILYRGCVIGEHCFIADLVTVREHVVVGKKCVVGRGVTLENHIQVGDRVKLETNAYITAYSRLEDDVFVAPCVVTSNDPFAARAPHPITFKGVHVKRGGRIGAGAVLLPGVTIHEEGFVAAGSVVTRDVPVKTIVKGVPAKPFRAVPEDQWLSNLPPRS</sequence>
<dbReference type="RefSeq" id="WP_106344172.1">
    <property type="nucleotide sequence ID" value="NZ_PVNE01000004.1"/>
</dbReference>